<keyword evidence="2" id="KW-1185">Reference proteome</keyword>
<comment type="caution">
    <text evidence="1">The sequence shown here is derived from an EMBL/GenBank/DDBJ whole genome shotgun (WGS) entry which is preliminary data.</text>
</comment>
<gene>
    <name evidence="1" type="ORF">KSF_103440</name>
</gene>
<organism evidence="1 2">
    <name type="scientific">Reticulibacter mediterranei</name>
    <dbReference type="NCBI Taxonomy" id="2778369"/>
    <lineage>
        <taxon>Bacteria</taxon>
        <taxon>Bacillati</taxon>
        <taxon>Chloroflexota</taxon>
        <taxon>Ktedonobacteria</taxon>
        <taxon>Ktedonobacterales</taxon>
        <taxon>Reticulibacteraceae</taxon>
        <taxon>Reticulibacter</taxon>
    </lineage>
</organism>
<evidence type="ECO:0000313" key="1">
    <source>
        <dbReference type="EMBL" id="GHP00297.1"/>
    </source>
</evidence>
<protein>
    <submittedName>
        <fullName evidence="1">Uncharacterized protein</fullName>
    </submittedName>
</protein>
<dbReference type="EMBL" id="BNJK01000002">
    <property type="protein sequence ID" value="GHP00297.1"/>
    <property type="molecule type" value="Genomic_DNA"/>
</dbReference>
<evidence type="ECO:0000313" key="2">
    <source>
        <dbReference type="Proteomes" id="UP000597444"/>
    </source>
</evidence>
<sequence>MEQFQTNQLTQITSCLPASCQRTPFGRTAEAGRLIYHIQDNISIANTSESIATTLHTVLQRGTASKHLSPILKEKSISQFSDGDLAKRCQIPTN</sequence>
<proteinExistence type="predicted"/>
<dbReference type="AlphaFoldDB" id="A0A8J3J3Y1"/>
<name>A0A8J3J3Y1_9CHLR</name>
<reference evidence="1" key="1">
    <citation type="submission" date="2020-10" db="EMBL/GenBank/DDBJ databases">
        <title>Taxonomic study of unclassified bacteria belonging to the class Ktedonobacteria.</title>
        <authorList>
            <person name="Yabe S."/>
            <person name="Wang C.M."/>
            <person name="Zheng Y."/>
            <person name="Sakai Y."/>
            <person name="Cavaletti L."/>
            <person name="Monciardini P."/>
            <person name="Donadio S."/>
        </authorList>
    </citation>
    <scope>NUCLEOTIDE SEQUENCE</scope>
    <source>
        <strain evidence="1">ID150040</strain>
    </source>
</reference>
<accession>A0A8J3J3Y1</accession>
<dbReference type="Proteomes" id="UP000597444">
    <property type="component" value="Unassembled WGS sequence"/>
</dbReference>